<protein>
    <submittedName>
        <fullName evidence="1">Reverse transcriptase domain-containing protein</fullName>
    </submittedName>
</protein>
<proteinExistence type="predicted"/>
<name>A0A699HGC1_TANCI</name>
<keyword evidence="1" id="KW-0695">RNA-directed DNA polymerase</keyword>
<accession>A0A699HGC1</accession>
<dbReference type="EMBL" id="BKCJ010151153">
    <property type="protein sequence ID" value="GEY09108.1"/>
    <property type="molecule type" value="Genomic_DNA"/>
</dbReference>
<keyword evidence="1" id="KW-0548">Nucleotidyltransferase</keyword>
<dbReference type="PANTHER" id="PTHR33240">
    <property type="entry name" value="OS08G0508500 PROTEIN"/>
    <property type="match status" value="1"/>
</dbReference>
<comment type="caution">
    <text evidence="1">The sequence shown here is derived from an EMBL/GenBank/DDBJ whole genome shotgun (WGS) entry which is preliminary data.</text>
</comment>
<dbReference type="PANTHER" id="PTHR33240:SF15">
    <property type="entry name" value="GAG-PRO-LIKE PROTEIN"/>
    <property type="match status" value="1"/>
</dbReference>
<evidence type="ECO:0000313" key="1">
    <source>
        <dbReference type="EMBL" id="GEY09108.1"/>
    </source>
</evidence>
<reference evidence="1" key="1">
    <citation type="journal article" date="2019" name="Sci. Rep.">
        <title>Draft genome of Tanacetum cinerariifolium, the natural source of mosquito coil.</title>
        <authorList>
            <person name="Yamashiro T."/>
            <person name="Shiraishi A."/>
            <person name="Satake H."/>
            <person name="Nakayama K."/>
        </authorList>
    </citation>
    <scope>NUCLEOTIDE SEQUENCE</scope>
</reference>
<dbReference type="GO" id="GO:0003964">
    <property type="term" value="F:RNA-directed DNA polymerase activity"/>
    <property type="evidence" value="ECO:0007669"/>
    <property type="project" value="UniProtKB-KW"/>
</dbReference>
<keyword evidence="1" id="KW-0808">Transferase</keyword>
<sequence>MIGGDGDDGDIVTMGLVEEEDGTEGPMIIEAEIKGHFVHRMYVDGGSSSEIMYEQCFNRLRPEISLLVTIGNEEHSTSARMNFMVVRSPSSYNGIIGRPGVRRIYAVPSTAHEMLKFLVADGTVTLRSSMIIPLECTMVSGPGAQQPVINQVTKEKFR</sequence>
<organism evidence="1">
    <name type="scientific">Tanacetum cinerariifolium</name>
    <name type="common">Dalmatian daisy</name>
    <name type="synonym">Chrysanthemum cinerariifolium</name>
    <dbReference type="NCBI Taxonomy" id="118510"/>
    <lineage>
        <taxon>Eukaryota</taxon>
        <taxon>Viridiplantae</taxon>
        <taxon>Streptophyta</taxon>
        <taxon>Embryophyta</taxon>
        <taxon>Tracheophyta</taxon>
        <taxon>Spermatophyta</taxon>
        <taxon>Magnoliopsida</taxon>
        <taxon>eudicotyledons</taxon>
        <taxon>Gunneridae</taxon>
        <taxon>Pentapetalae</taxon>
        <taxon>asterids</taxon>
        <taxon>campanulids</taxon>
        <taxon>Asterales</taxon>
        <taxon>Asteraceae</taxon>
        <taxon>Asteroideae</taxon>
        <taxon>Anthemideae</taxon>
        <taxon>Anthemidinae</taxon>
        <taxon>Tanacetum</taxon>
    </lineage>
</organism>
<gene>
    <name evidence="1" type="ORF">Tci_381082</name>
</gene>
<dbReference type="AlphaFoldDB" id="A0A699HGC1"/>